<dbReference type="SUPFAM" id="SSF48208">
    <property type="entry name" value="Six-hairpin glycosidases"/>
    <property type="match status" value="1"/>
</dbReference>
<dbReference type="InterPro" id="IPR008928">
    <property type="entry name" value="6-hairpin_glycosidase_sf"/>
</dbReference>
<dbReference type="EMBL" id="SHTU01000005">
    <property type="protein sequence ID" value="TCF95788.1"/>
    <property type="molecule type" value="Genomic_DNA"/>
</dbReference>
<dbReference type="EMBL" id="SHPS01000004">
    <property type="protein sequence ID" value="TCD86789.1"/>
    <property type="molecule type" value="Genomic_DNA"/>
</dbReference>
<evidence type="ECO:0000313" key="4">
    <source>
        <dbReference type="EMBL" id="TCF72611.1"/>
    </source>
</evidence>
<reference evidence="5" key="2">
    <citation type="submission" date="2019-02" db="EMBL/GenBank/DDBJ databases">
        <authorList>
            <person name="Odamaki T."/>
        </authorList>
    </citation>
    <scope>NUCLEOTIDE SEQUENCE</scope>
    <source>
        <strain evidence="1">MCC10004</strain>
        <strain evidence="2">MCC10009</strain>
        <strain evidence="3">MCC10083</strain>
        <strain evidence="4">MCC10119</strain>
        <strain evidence="5">MCC10120</strain>
    </source>
</reference>
<evidence type="ECO:0000313" key="5">
    <source>
        <dbReference type="EMBL" id="TCF95788.1"/>
    </source>
</evidence>
<sequence length="712" mass="78044">MRSVMSDVQNVAQQAAIERAAAEAGASTDFSQFAGSSLPFGNGQVLLDQSTGAPIAFVNEDNPNRHYLLDDSVSWHTSDQYWGSGYVVTTSGGSQWNTPQVYGITNGLEQQTFALGGAGLALDVTRSSGERLTERYEWRNVSNQPVTITGLGIQTPLNDRYPGARKSLRECVHAHIFAGGDWSWVLAEPMDGRGARLGLIVTEGAINAYAIQSRNQVTYSDIRGHIVLQVTDYALNPDAFGGQPTITLEPGASYALTWELGWYADEDAFLAATIAPASFSSLSATVGGHIDIATNRAVTALDDGLTVERTVSGVRLTAEQAGTYQLQLVDGDHRAHTEVLFHKTLRDTVNDRARYILEHQVAYERVGALAGAIVATDTRTGQHVLDSSWDDWSDGSERIAMPVLLQRALNLGLLDESLREPAQRAADAWRTFAESALIDASGAVRRGSGLPESKFGGRIYDCPWIISFFTEHYLATKDAHDLDMAVNIADRAAEIGGEHFLSIEFAESSAALARVLKQTGRTEETQRLLDRVVVSADYFLGLGIDLPYHEVSYEQSITAPLVSLLLEAHRITGRAEYLDGAVERLDWLLAFSGPQPDSRLYGVAIRHWDGYWFGINRQFGDVFPHYWSTLTAEVLARLPQERRSARTDDLAKAIFEANMANYGADGSATCAYVFPSNVDGRSMHQADPLANDQDWHLNIWMRMIAEEGFSAL</sequence>
<reference evidence="6 7" key="1">
    <citation type="journal article" date="2018" name="Sci. Rep.">
        <title>Genomic diversity and distribution of Bifidobacterium longum subsp. longum across the human lifespan.</title>
        <authorList>
            <person name="Odamaki T."/>
            <person name="Bottacini F."/>
            <person name="Kato K."/>
            <person name="Mitsuyama E."/>
            <person name="Yoshida K."/>
            <person name="Horigome A."/>
            <person name="Xiao J.Z."/>
            <person name="van Sinderen D."/>
        </authorList>
    </citation>
    <scope>NUCLEOTIDE SEQUENCE [LARGE SCALE GENOMIC DNA]</scope>
    <source>
        <strain evidence="1 10">MCC10004</strain>
        <strain evidence="2 8">MCC10009</strain>
        <strain evidence="3 6">MCC10083</strain>
        <strain evidence="4 9">MCC10119</strain>
        <strain evidence="5 7">MCC10120</strain>
    </source>
</reference>
<proteinExistence type="predicted"/>
<dbReference type="GO" id="GO:0005975">
    <property type="term" value="P:carbohydrate metabolic process"/>
    <property type="evidence" value="ECO:0007669"/>
    <property type="project" value="InterPro"/>
</dbReference>
<evidence type="ECO:0000313" key="7">
    <source>
        <dbReference type="Proteomes" id="UP000291713"/>
    </source>
</evidence>
<evidence type="ECO:0000313" key="1">
    <source>
        <dbReference type="EMBL" id="TCD79200.1"/>
    </source>
</evidence>
<dbReference type="EMBL" id="SHPO01000006">
    <property type="protein sequence ID" value="TCD79200.1"/>
    <property type="molecule type" value="Genomic_DNA"/>
</dbReference>
<gene>
    <name evidence="1" type="ORF">MCC10004_0281</name>
    <name evidence="2" type="ORF">MCC10009_0334</name>
    <name evidence="3" type="ORF">MCC10083_0301</name>
    <name evidence="4" type="ORF">MCC10119_0366</name>
    <name evidence="5" type="ORF">MCC10120_0417</name>
</gene>
<evidence type="ECO:0000313" key="6">
    <source>
        <dbReference type="Proteomes" id="UP000291226"/>
    </source>
</evidence>
<evidence type="ECO:0000313" key="3">
    <source>
        <dbReference type="EMBL" id="TCF12096.1"/>
    </source>
</evidence>
<comment type="caution">
    <text evidence="5">The sequence shown here is derived from an EMBL/GenBank/DDBJ whole genome shotgun (WGS) entry which is preliminary data.</text>
</comment>
<dbReference type="Proteomes" id="UP000291226">
    <property type="component" value="Unassembled WGS sequence"/>
</dbReference>
<dbReference type="Proteomes" id="UP000291881">
    <property type="component" value="Unassembled WGS sequence"/>
</dbReference>
<evidence type="ECO:0000313" key="10">
    <source>
        <dbReference type="Proteomes" id="UP000293475"/>
    </source>
</evidence>
<protein>
    <submittedName>
        <fullName evidence="5">Uncharacterized protein</fullName>
    </submittedName>
</protein>
<dbReference type="EMBL" id="SHTI01000004">
    <property type="protein sequence ID" value="TCF72611.1"/>
    <property type="molecule type" value="Genomic_DNA"/>
</dbReference>
<dbReference type="EMBL" id="SHSD01000006">
    <property type="protein sequence ID" value="TCF12096.1"/>
    <property type="molecule type" value="Genomic_DNA"/>
</dbReference>
<evidence type="ECO:0000313" key="8">
    <source>
        <dbReference type="Proteomes" id="UP000291881"/>
    </source>
</evidence>
<dbReference type="Proteomes" id="UP000292729">
    <property type="component" value="Unassembled WGS sequence"/>
</dbReference>
<evidence type="ECO:0000313" key="9">
    <source>
        <dbReference type="Proteomes" id="UP000292729"/>
    </source>
</evidence>
<evidence type="ECO:0000313" key="2">
    <source>
        <dbReference type="EMBL" id="TCD86789.1"/>
    </source>
</evidence>
<dbReference type="Proteomes" id="UP000291713">
    <property type="component" value="Unassembled WGS sequence"/>
</dbReference>
<accession>A0A4R0WPP2</accession>
<organism evidence="5 7">
    <name type="scientific">Bifidobacterium longum subsp. longum</name>
    <dbReference type="NCBI Taxonomy" id="1679"/>
    <lineage>
        <taxon>Bacteria</taxon>
        <taxon>Bacillati</taxon>
        <taxon>Actinomycetota</taxon>
        <taxon>Actinomycetes</taxon>
        <taxon>Bifidobacteriales</taxon>
        <taxon>Bifidobacteriaceae</taxon>
        <taxon>Bifidobacterium</taxon>
    </lineage>
</organism>
<dbReference type="AlphaFoldDB" id="A0A4R0WPP2"/>
<name>A0A4R0WPP2_BIFLL</name>
<dbReference type="Proteomes" id="UP000293475">
    <property type="component" value="Unassembled WGS sequence"/>
</dbReference>